<evidence type="ECO:0000313" key="2">
    <source>
        <dbReference type="EMBL" id="RHZ88714.1"/>
    </source>
</evidence>
<dbReference type="InterPro" id="IPR000626">
    <property type="entry name" value="Ubiquitin-like_dom"/>
</dbReference>
<sequence length="71" mass="8250">MLKKLQINCAWISISISIEPSDKILKIKQLIEELHGISPNAQRLYFFGEILEDNNTIVHYDIQNESTIHLK</sequence>
<dbReference type="OrthoDB" id="428577at2759"/>
<feature type="domain" description="Ubiquitin-like" evidence="1">
    <location>
        <begin position="1"/>
        <end position="71"/>
    </location>
</feature>
<dbReference type="Pfam" id="PF00240">
    <property type="entry name" value="ubiquitin"/>
    <property type="match status" value="1"/>
</dbReference>
<dbReference type="Proteomes" id="UP000266861">
    <property type="component" value="Unassembled WGS sequence"/>
</dbReference>
<protein>
    <recommendedName>
        <fullName evidence="1">Ubiquitin-like domain-containing protein</fullName>
    </recommendedName>
</protein>
<dbReference type="InterPro" id="IPR029071">
    <property type="entry name" value="Ubiquitin-like_domsf"/>
</dbReference>
<dbReference type="PANTHER" id="PTHR10666">
    <property type="entry name" value="UBIQUITIN"/>
    <property type="match status" value="1"/>
</dbReference>
<accession>A0A397JU31</accession>
<dbReference type="STRING" id="1348612.A0A397JU31"/>
<dbReference type="InterPro" id="IPR050158">
    <property type="entry name" value="Ubiquitin_ubiquitin-like"/>
</dbReference>
<evidence type="ECO:0000313" key="3">
    <source>
        <dbReference type="Proteomes" id="UP000266861"/>
    </source>
</evidence>
<dbReference type="SUPFAM" id="SSF54236">
    <property type="entry name" value="Ubiquitin-like"/>
    <property type="match status" value="1"/>
</dbReference>
<dbReference type="PROSITE" id="PS50053">
    <property type="entry name" value="UBIQUITIN_2"/>
    <property type="match status" value="1"/>
</dbReference>
<evidence type="ECO:0000259" key="1">
    <source>
        <dbReference type="PROSITE" id="PS50053"/>
    </source>
</evidence>
<dbReference type="Gene3D" id="3.10.20.90">
    <property type="entry name" value="Phosphatidylinositol 3-kinase Catalytic Subunit, Chain A, domain 1"/>
    <property type="match status" value="1"/>
</dbReference>
<keyword evidence="3" id="KW-1185">Reference proteome</keyword>
<name>A0A397JU31_9GLOM</name>
<dbReference type="SMART" id="SM00213">
    <property type="entry name" value="UBQ"/>
    <property type="match status" value="1"/>
</dbReference>
<dbReference type="EMBL" id="PQFF01000019">
    <property type="protein sequence ID" value="RHZ88714.1"/>
    <property type="molecule type" value="Genomic_DNA"/>
</dbReference>
<dbReference type="AlphaFoldDB" id="A0A397JU31"/>
<reference evidence="2 3" key="1">
    <citation type="submission" date="2018-08" db="EMBL/GenBank/DDBJ databases">
        <title>Genome and evolution of the arbuscular mycorrhizal fungus Diversispora epigaea (formerly Glomus versiforme) and its bacterial endosymbionts.</title>
        <authorList>
            <person name="Sun X."/>
            <person name="Fei Z."/>
            <person name="Harrison M."/>
        </authorList>
    </citation>
    <scope>NUCLEOTIDE SEQUENCE [LARGE SCALE GENOMIC DNA]</scope>
    <source>
        <strain evidence="2 3">IT104</strain>
    </source>
</reference>
<dbReference type="InterPro" id="IPR019956">
    <property type="entry name" value="Ubiquitin_dom"/>
</dbReference>
<gene>
    <name evidence="2" type="ORF">Glove_21g227</name>
</gene>
<dbReference type="PRINTS" id="PR00348">
    <property type="entry name" value="UBIQUITIN"/>
</dbReference>
<organism evidence="2 3">
    <name type="scientific">Diversispora epigaea</name>
    <dbReference type="NCBI Taxonomy" id="1348612"/>
    <lineage>
        <taxon>Eukaryota</taxon>
        <taxon>Fungi</taxon>
        <taxon>Fungi incertae sedis</taxon>
        <taxon>Mucoromycota</taxon>
        <taxon>Glomeromycotina</taxon>
        <taxon>Glomeromycetes</taxon>
        <taxon>Diversisporales</taxon>
        <taxon>Diversisporaceae</taxon>
        <taxon>Diversispora</taxon>
    </lineage>
</organism>
<comment type="caution">
    <text evidence="2">The sequence shown here is derived from an EMBL/GenBank/DDBJ whole genome shotgun (WGS) entry which is preliminary data.</text>
</comment>
<proteinExistence type="predicted"/>